<feature type="transmembrane region" description="Helical" evidence="1">
    <location>
        <begin position="20"/>
        <end position="37"/>
    </location>
</feature>
<keyword evidence="1" id="KW-0812">Transmembrane</keyword>
<dbReference type="InterPro" id="IPR031583">
    <property type="entry name" value="PelD_GGDEF"/>
</dbReference>
<dbReference type="AlphaFoldDB" id="A0A1G7PH91"/>
<keyword evidence="1" id="KW-0472">Membrane</keyword>
<gene>
    <name evidence="3" type="ORF">SAMN05216381_2547</name>
</gene>
<dbReference type="SUPFAM" id="SSF55781">
    <property type="entry name" value="GAF domain-like"/>
    <property type="match status" value="1"/>
</dbReference>
<evidence type="ECO:0000259" key="2">
    <source>
        <dbReference type="Pfam" id="PF16963"/>
    </source>
</evidence>
<sequence>MDSAHKDFTLAPRATGPVSWLETLGLSGLALGLGYWLSPQDPLLVNETFPWLVLAPLLLGMRYGFLRGLISAVLLVLALFIYRSSGLEAYQEVPASFIVGMLIAGMLVGEYRDIWVRRLERLDMANDYRQLRLDEFTRAHYILRISHDRLEKRVAGNDQSLRSSLLDLRSKLRGLHQGDDALAALSEPILNLLSQYGSFRVAGLYPVSPGAKVGVAPLSALGACKPMQVDDLLVRLCLERGELVSVRETLLERDEHREHTQFQACIPLIDTEGRALAVVGVEQMPFFSFNERTLSLLTILAGHIADLLSSEHHVLRLDDSDAQHFSQHVKRCLIDARSHTLDAVLFAFEISPSAHANELQRLIEDSQRGLDLQLKVTSARGASVLVLLPLTSPDGAQGYLQRLHGLVSERFGLEQSLELLGVRTRSYDIGASSDSAALRHFLFNECALNDQQVAI</sequence>
<dbReference type="OrthoDB" id="5442761at2"/>
<organism evidence="3 4">
    <name type="scientific">Phytopseudomonas seleniipraecipitans</name>
    <dbReference type="NCBI Taxonomy" id="640205"/>
    <lineage>
        <taxon>Bacteria</taxon>
        <taxon>Pseudomonadati</taxon>
        <taxon>Pseudomonadota</taxon>
        <taxon>Gammaproteobacteria</taxon>
        <taxon>Pseudomonadales</taxon>
        <taxon>Pseudomonadaceae</taxon>
        <taxon>Phytopseudomonas</taxon>
    </lineage>
</organism>
<proteinExistence type="predicted"/>
<keyword evidence="1" id="KW-1133">Transmembrane helix</keyword>
<evidence type="ECO:0000313" key="4">
    <source>
        <dbReference type="Proteomes" id="UP000243378"/>
    </source>
</evidence>
<evidence type="ECO:0000256" key="1">
    <source>
        <dbReference type="SAM" id="Phobius"/>
    </source>
</evidence>
<feature type="transmembrane region" description="Helical" evidence="1">
    <location>
        <begin position="49"/>
        <end position="82"/>
    </location>
</feature>
<dbReference type="Gene3D" id="3.30.70.2880">
    <property type="match status" value="1"/>
</dbReference>
<dbReference type="InterPro" id="IPR038367">
    <property type="entry name" value="PelD_GGDEF_sf"/>
</dbReference>
<name>A0A1G7PH91_9GAMM</name>
<protein>
    <submittedName>
        <fullName evidence="3">PelD GGDEF domain-containing protein</fullName>
    </submittedName>
</protein>
<dbReference type="EMBL" id="FNBM01000005">
    <property type="protein sequence ID" value="SDF85641.1"/>
    <property type="molecule type" value="Genomic_DNA"/>
</dbReference>
<dbReference type="Gene3D" id="3.30.450.40">
    <property type="match status" value="1"/>
</dbReference>
<evidence type="ECO:0000313" key="3">
    <source>
        <dbReference type="EMBL" id="SDF85641.1"/>
    </source>
</evidence>
<dbReference type="RefSeq" id="WP_092368502.1">
    <property type="nucleotide sequence ID" value="NZ_FNBM01000005.1"/>
</dbReference>
<dbReference type="Proteomes" id="UP000243378">
    <property type="component" value="Unassembled WGS sequence"/>
</dbReference>
<feature type="domain" description="PelD GGDEF" evidence="2">
    <location>
        <begin position="322"/>
        <end position="444"/>
    </location>
</feature>
<accession>A0A1G7PH91</accession>
<dbReference type="Pfam" id="PF16963">
    <property type="entry name" value="PelD_GGDEF"/>
    <property type="match status" value="1"/>
</dbReference>
<reference evidence="3 4" key="1">
    <citation type="submission" date="2016-10" db="EMBL/GenBank/DDBJ databases">
        <authorList>
            <person name="de Groot N.N."/>
        </authorList>
    </citation>
    <scope>NUCLEOTIDE SEQUENCE [LARGE SCALE GENOMIC DNA]</scope>
    <source>
        <strain evidence="3 4">LMG 25475</strain>
    </source>
</reference>
<dbReference type="STRING" id="640205.SAMN05216381_2547"/>
<dbReference type="InterPro" id="IPR029016">
    <property type="entry name" value="GAF-like_dom_sf"/>
</dbReference>
<feature type="transmembrane region" description="Helical" evidence="1">
    <location>
        <begin position="94"/>
        <end position="111"/>
    </location>
</feature>